<comment type="subcellular location">
    <subcellularLocation>
        <location evidence="2 6">Cytoplasm</location>
    </subcellularLocation>
</comment>
<feature type="domain" description="RecX third three-helical" evidence="8">
    <location>
        <begin position="210"/>
        <end position="257"/>
    </location>
</feature>
<dbReference type="EMBL" id="CP039712">
    <property type="protein sequence ID" value="QCI86991.1"/>
    <property type="molecule type" value="Genomic_DNA"/>
</dbReference>
<feature type="domain" description="RecX third three-helical" evidence="8">
    <location>
        <begin position="154"/>
        <end position="200"/>
    </location>
</feature>
<evidence type="ECO:0000259" key="9">
    <source>
        <dbReference type="Pfam" id="PF21982"/>
    </source>
</evidence>
<dbReference type="InterPro" id="IPR053926">
    <property type="entry name" value="RecX_HTH_1st"/>
</dbReference>
<keyword evidence="5 6" id="KW-0963">Cytoplasm</keyword>
<dbReference type="AlphaFoldDB" id="A0A4D7CX72"/>
<evidence type="ECO:0000259" key="7">
    <source>
        <dbReference type="Pfam" id="PF02631"/>
    </source>
</evidence>
<comment type="similarity">
    <text evidence="3 6">Belongs to the RecX family.</text>
</comment>
<dbReference type="PANTHER" id="PTHR33602:SF1">
    <property type="entry name" value="REGULATORY PROTEIN RECX FAMILY PROTEIN"/>
    <property type="match status" value="1"/>
</dbReference>
<dbReference type="GO" id="GO:0006282">
    <property type="term" value="P:regulation of DNA repair"/>
    <property type="evidence" value="ECO:0007669"/>
    <property type="project" value="UniProtKB-UniRule"/>
</dbReference>
<dbReference type="RefSeq" id="WP_136953813.1">
    <property type="nucleotide sequence ID" value="NZ_CP039712.1"/>
</dbReference>
<dbReference type="Proteomes" id="UP000298615">
    <property type="component" value="Chromosome"/>
</dbReference>
<proteinExistence type="inferred from homology"/>
<dbReference type="InterPro" id="IPR053924">
    <property type="entry name" value="RecX_HTH_2nd"/>
</dbReference>
<name>A0A4D7CX72_9ENTE</name>
<evidence type="ECO:0000259" key="8">
    <source>
        <dbReference type="Pfam" id="PF21981"/>
    </source>
</evidence>
<organism evidence="10 11">
    <name type="scientific">Vagococcus zengguangii</name>
    <dbReference type="NCBI Taxonomy" id="2571750"/>
    <lineage>
        <taxon>Bacteria</taxon>
        <taxon>Bacillati</taxon>
        <taxon>Bacillota</taxon>
        <taxon>Bacilli</taxon>
        <taxon>Lactobacillales</taxon>
        <taxon>Enterococcaceae</taxon>
        <taxon>Vagococcus</taxon>
    </lineage>
</organism>
<dbReference type="InterPro" id="IPR053925">
    <property type="entry name" value="RecX_HTH_3rd"/>
</dbReference>
<dbReference type="Pfam" id="PF21981">
    <property type="entry name" value="RecX_HTH3"/>
    <property type="match status" value="2"/>
</dbReference>
<feature type="domain" description="RecX first three-helical" evidence="9">
    <location>
        <begin position="61"/>
        <end position="99"/>
    </location>
</feature>
<dbReference type="Pfam" id="PF21982">
    <property type="entry name" value="RecX_HTH1"/>
    <property type="match status" value="1"/>
</dbReference>
<keyword evidence="11" id="KW-1185">Reference proteome</keyword>
<dbReference type="InterPro" id="IPR036388">
    <property type="entry name" value="WH-like_DNA-bd_sf"/>
</dbReference>
<accession>A0A4D7CX72</accession>
<evidence type="ECO:0000256" key="6">
    <source>
        <dbReference type="HAMAP-Rule" id="MF_01114"/>
    </source>
</evidence>
<dbReference type="NCBIfam" id="NF010733">
    <property type="entry name" value="PRK14135.1"/>
    <property type="match status" value="1"/>
</dbReference>
<protein>
    <recommendedName>
        <fullName evidence="4 6">Regulatory protein RecX</fullName>
    </recommendedName>
</protein>
<reference evidence="10 11" key="1">
    <citation type="submission" date="2019-04" db="EMBL/GenBank/DDBJ databases">
        <title>Vagococcus sp. nov., isolated from faeces of yaks (Bos grunniens).</title>
        <authorList>
            <person name="Ge Y."/>
        </authorList>
    </citation>
    <scope>NUCLEOTIDE SEQUENCE [LARGE SCALE GENOMIC DNA]</scope>
    <source>
        <strain evidence="10 11">MN-17</strain>
    </source>
</reference>
<evidence type="ECO:0000256" key="5">
    <source>
        <dbReference type="ARBA" id="ARBA00022490"/>
    </source>
</evidence>
<dbReference type="HAMAP" id="MF_01114">
    <property type="entry name" value="RecX"/>
    <property type="match status" value="1"/>
</dbReference>
<evidence type="ECO:0000313" key="11">
    <source>
        <dbReference type="Proteomes" id="UP000298615"/>
    </source>
</evidence>
<feature type="domain" description="RecX second three-helical" evidence="7">
    <location>
        <begin position="106"/>
        <end position="147"/>
    </location>
</feature>
<dbReference type="InterPro" id="IPR003783">
    <property type="entry name" value="Regulatory_RecX"/>
</dbReference>
<evidence type="ECO:0000256" key="4">
    <source>
        <dbReference type="ARBA" id="ARBA00018111"/>
    </source>
</evidence>
<gene>
    <name evidence="6 10" type="primary">recX</name>
    <name evidence="10" type="ORF">FA707_08435</name>
</gene>
<comment type="function">
    <text evidence="1 6">Modulates RecA activity.</text>
</comment>
<evidence type="ECO:0000256" key="2">
    <source>
        <dbReference type="ARBA" id="ARBA00004496"/>
    </source>
</evidence>
<evidence type="ECO:0000313" key="10">
    <source>
        <dbReference type="EMBL" id="QCI86991.1"/>
    </source>
</evidence>
<evidence type="ECO:0000256" key="1">
    <source>
        <dbReference type="ARBA" id="ARBA00003529"/>
    </source>
</evidence>
<dbReference type="Pfam" id="PF02631">
    <property type="entry name" value="RecX_HTH2"/>
    <property type="match status" value="1"/>
</dbReference>
<evidence type="ECO:0000256" key="3">
    <source>
        <dbReference type="ARBA" id="ARBA00009695"/>
    </source>
</evidence>
<dbReference type="KEGG" id="vao:FA707_08435"/>
<dbReference type="PANTHER" id="PTHR33602">
    <property type="entry name" value="REGULATORY PROTEIN RECX FAMILY PROTEIN"/>
    <property type="match status" value="1"/>
</dbReference>
<dbReference type="GO" id="GO:0005737">
    <property type="term" value="C:cytoplasm"/>
    <property type="evidence" value="ECO:0007669"/>
    <property type="project" value="UniProtKB-SubCell"/>
</dbReference>
<sequence>MITIKNVLKEKGPGYTISLSNGEMLLVSEDILVRYRLLKNQEVTQDLIDEIKKAGQQDLGYQMSLNYLSYQLRTEKEVRDYLKDKEINRQDIDRIIERLQEVKLVDDQVYAESYVRTQMRLSDKGPAVLKQKLTQKGIKAPVADAALNLYTFEIQQSVATKLAEKTIRKNQHKTFQTQKQKLQQTLMTKGFDKEVSRAVLANITLEKDVEQEASLLEKEGDKLWRKNSRFEPFDRKQKTMQGLMRKGFDYELIKQYVAQKELIDEDNE</sequence>
<dbReference type="Gene3D" id="1.10.10.10">
    <property type="entry name" value="Winged helix-like DNA-binding domain superfamily/Winged helix DNA-binding domain"/>
    <property type="match status" value="4"/>
</dbReference>